<proteinExistence type="inferred from homology"/>
<keyword evidence="7 8" id="KW-0131">Cell cycle</keyword>
<dbReference type="SUPFAM" id="SSF53244">
    <property type="entry name" value="MurD-like peptide ligases, peptide-binding domain"/>
    <property type="match status" value="1"/>
</dbReference>
<keyword evidence="7 8" id="KW-0133">Cell shape</keyword>
<keyword evidence="7 8" id="KW-0573">Peptidoglycan synthesis</keyword>
<dbReference type="GO" id="GO:0071555">
    <property type="term" value="P:cell wall organization"/>
    <property type="evidence" value="ECO:0007669"/>
    <property type="project" value="UniProtKB-KW"/>
</dbReference>
<dbReference type="PANTHER" id="PTHR43692:SF1">
    <property type="entry name" value="UDP-N-ACETYLMURAMOYLALANINE--D-GLUTAMATE LIGASE"/>
    <property type="match status" value="1"/>
</dbReference>
<sequence length="462" mass="49112">MTESNLVKRNIVIFGMGATGISVARYLSDIGADFTFADSRRAPANLSKVKELYPHVKISVGEFTDEILLDVDLIVVSPGISLSEPVLQRAHKKGIEIVGDLALFLAAASAPVVAITGSNGKSTVTTLLGEMAKASGLKTGVGGNLGVPMLDLLHSDCQLYILELSSFQLELMSDSLGAVVCLLNISPDHMDRYQNLESYTTAKQNIFLGASVTVSNRQDSLTAPQHSHASCQITFGFDKPMDGHFGIDTVSDIDYLYAGSDQLISTHDIAMKGRHNIVNALAALALGSAIKLQNTVMLQTLRVFKGLPHRCESIATIDDVLYIDDSKGTNVGATLAAIEGFGSQSKKNILLIAGGQGKGQRFDDLRDAAGRFLKCGVLYGEDAHQIEKALNSVVNIYRAESLDSAVVVAKQTAVAGDIVLLSPACASFDLFSGFEERGQCFQHAVLSNNGKLLDTLNGGASC</sequence>
<keyword evidence="3 7" id="KW-0963">Cytoplasm</keyword>
<keyword evidence="6 7" id="KW-0067">ATP-binding</keyword>
<evidence type="ECO:0000259" key="10">
    <source>
        <dbReference type="Pfam" id="PF08245"/>
    </source>
</evidence>
<evidence type="ECO:0000256" key="5">
    <source>
        <dbReference type="ARBA" id="ARBA00022741"/>
    </source>
</evidence>
<feature type="domain" description="Mur ligase central" evidence="10">
    <location>
        <begin position="115"/>
        <end position="286"/>
    </location>
</feature>
<dbReference type="InterPro" id="IPR013221">
    <property type="entry name" value="Mur_ligase_cen"/>
</dbReference>
<dbReference type="GO" id="GO:0005737">
    <property type="term" value="C:cytoplasm"/>
    <property type="evidence" value="ECO:0007669"/>
    <property type="project" value="UniProtKB-SubCell"/>
</dbReference>
<evidence type="ECO:0000259" key="9">
    <source>
        <dbReference type="Pfam" id="PF02875"/>
    </source>
</evidence>
<gene>
    <name evidence="7" type="primary">murD</name>
    <name evidence="11" type="ORF">EVB03_01250</name>
</gene>
<dbReference type="HAMAP" id="MF_00639">
    <property type="entry name" value="MurD"/>
    <property type="match status" value="1"/>
</dbReference>
<dbReference type="Pfam" id="PF21799">
    <property type="entry name" value="MurD-like_N"/>
    <property type="match status" value="1"/>
</dbReference>
<dbReference type="EC" id="6.3.2.9" evidence="7 8"/>
<keyword evidence="5 7" id="KW-0547">Nucleotide-binding</keyword>
<feature type="domain" description="Mur ligase C-terminal" evidence="9">
    <location>
        <begin position="309"/>
        <end position="425"/>
    </location>
</feature>
<dbReference type="Gene3D" id="3.90.190.20">
    <property type="entry name" value="Mur ligase, C-terminal domain"/>
    <property type="match status" value="1"/>
</dbReference>
<dbReference type="GO" id="GO:0008764">
    <property type="term" value="F:UDP-N-acetylmuramoylalanine-D-glutamate ligase activity"/>
    <property type="evidence" value="ECO:0007669"/>
    <property type="project" value="UniProtKB-UniRule"/>
</dbReference>
<evidence type="ECO:0000256" key="2">
    <source>
        <dbReference type="ARBA" id="ARBA00004752"/>
    </source>
</evidence>
<evidence type="ECO:0000256" key="6">
    <source>
        <dbReference type="ARBA" id="ARBA00022840"/>
    </source>
</evidence>
<dbReference type="InterPro" id="IPR005762">
    <property type="entry name" value="MurD"/>
</dbReference>
<evidence type="ECO:0000256" key="8">
    <source>
        <dbReference type="RuleBase" id="RU003664"/>
    </source>
</evidence>
<dbReference type="InterPro" id="IPR036565">
    <property type="entry name" value="Mur-like_cat_sf"/>
</dbReference>
<keyword evidence="4 7" id="KW-0436">Ligase</keyword>
<name>A0A520MP70_9GAMM</name>
<comment type="similarity">
    <text evidence="7">Belongs to the MurCDEF family.</text>
</comment>
<evidence type="ECO:0000256" key="1">
    <source>
        <dbReference type="ARBA" id="ARBA00004496"/>
    </source>
</evidence>
<dbReference type="InterPro" id="IPR036615">
    <property type="entry name" value="Mur_ligase_C_dom_sf"/>
</dbReference>
<dbReference type="SUPFAM" id="SSF53623">
    <property type="entry name" value="MurD-like peptide ligases, catalytic domain"/>
    <property type="match status" value="1"/>
</dbReference>
<dbReference type="Gene3D" id="3.40.1190.10">
    <property type="entry name" value="Mur-like, catalytic domain"/>
    <property type="match status" value="1"/>
</dbReference>
<comment type="caution">
    <text evidence="11">The sequence shown here is derived from an EMBL/GenBank/DDBJ whole genome shotgun (WGS) entry which is preliminary data.</text>
</comment>
<dbReference type="GO" id="GO:0005524">
    <property type="term" value="F:ATP binding"/>
    <property type="evidence" value="ECO:0007669"/>
    <property type="project" value="UniProtKB-UniRule"/>
</dbReference>
<comment type="pathway">
    <text evidence="2 7 8">Cell wall biogenesis; peptidoglycan biosynthesis.</text>
</comment>
<accession>A0A520MP70</accession>
<dbReference type="NCBIfam" id="TIGR01087">
    <property type="entry name" value="murD"/>
    <property type="match status" value="1"/>
</dbReference>
<evidence type="ECO:0000313" key="11">
    <source>
        <dbReference type="EMBL" id="RZO23018.1"/>
    </source>
</evidence>
<keyword evidence="7 8" id="KW-0961">Cell wall biogenesis/degradation</keyword>
<dbReference type="UniPathway" id="UPA00219"/>
<comment type="subcellular location">
    <subcellularLocation>
        <location evidence="1 7 8">Cytoplasm</location>
    </subcellularLocation>
</comment>
<dbReference type="Pfam" id="PF08245">
    <property type="entry name" value="Mur_ligase_M"/>
    <property type="match status" value="1"/>
</dbReference>
<organism evidence="11 12">
    <name type="scientific">SAR92 clade bacterium</name>
    <dbReference type="NCBI Taxonomy" id="2315479"/>
    <lineage>
        <taxon>Bacteria</taxon>
        <taxon>Pseudomonadati</taxon>
        <taxon>Pseudomonadota</taxon>
        <taxon>Gammaproteobacteria</taxon>
        <taxon>Cellvibrionales</taxon>
        <taxon>Porticoccaceae</taxon>
        <taxon>SAR92 clade</taxon>
    </lineage>
</organism>
<evidence type="ECO:0000256" key="3">
    <source>
        <dbReference type="ARBA" id="ARBA00022490"/>
    </source>
</evidence>
<dbReference type="Pfam" id="PF02875">
    <property type="entry name" value="Mur_ligase_C"/>
    <property type="match status" value="1"/>
</dbReference>
<dbReference type="GO" id="GO:0008360">
    <property type="term" value="P:regulation of cell shape"/>
    <property type="evidence" value="ECO:0007669"/>
    <property type="project" value="UniProtKB-KW"/>
</dbReference>
<dbReference type="Gene3D" id="3.40.50.720">
    <property type="entry name" value="NAD(P)-binding Rossmann-like Domain"/>
    <property type="match status" value="1"/>
</dbReference>
<dbReference type="EMBL" id="SHBP01000001">
    <property type="protein sequence ID" value="RZO23018.1"/>
    <property type="molecule type" value="Genomic_DNA"/>
</dbReference>
<dbReference type="GO" id="GO:0009252">
    <property type="term" value="P:peptidoglycan biosynthetic process"/>
    <property type="evidence" value="ECO:0007669"/>
    <property type="project" value="UniProtKB-UniRule"/>
</dbReference>
<evidence type="ECO:0000313" key="12">
    <source>
        <dbReference type="Proteomes" id="UP000315889"/>
    </source>
</evidence>
<comment type="catalytic activity">
    <reaction evidence="7 8">
        <text>UDP-N-acetyl-alpha-D-muramoyl-L-alanine + D-glutamate + ATP = UDP-N-acetyl-alpha-D-muramoyl-L-alanyl-D-glutamate + ADP + phosphate + H(+)</text>
        <dbReference type="Rhea" id="RHEA:16429"/>
        <dbReference type="ChEBI" id="CHEBI:15378"/>
        <dbReference type="ChEBI" id="CHEBI:29986"/>
        <dbReference type="ChEBI" id="CHEBI:30616"/>
        <dbReference type="ChEBI" id="CHEBI:43474"/>
        <dbReference type="ChEBI" id="CHEBI:83898"/>
        <dbReference type="ChEBI" id="CHEBI:83900"/>
        <dbReference type="ChEBI" id="CHEBI:456216"/>
        <dbReference type="EC" id="6.3.2.9"/>
    </reaction>
</comment>
<dbReference type="GO" id="GO:0051301">
    <property type="term" value="P:cell division"/>
    <property type="evidence" value="ECO:0007669"/>
    <property type="project" value="UniProtKB-KW"/>
</dbReference>
<protein>
    <recommendedName>
        <fullName evidence="7 8">UDP-N-acetylmuramoylalanine--D-glutamate ligase</fullName>
        <ecNumber evidence="7 8">6.3.2.9</ecNumber>
    </recommendedName>
    <alternativeName>
        <fullName evidence="7">D-glutamic acid-adding enzyme</fullName>
    </alternativeName>
    <alternativeName>
        <fullName evidence="7">UDP-N-acetylmuramoyl-L-alanyl-D-glutamate synthetase</fullName>
    </alternativeName>
</protein>
<evidence type="ECO:0000256" key="4">
    <source>
        <dbReference type="ARBA" id="ARBA00022598"/>
    </source>
</evidence>
<dbReference type="SUPFAM" id="SSF51984">
    <property type="entry name" value="MurCD N-terminal domain"/>
    <property type="match status" value="1"/>
</dbReference>
<dbReference type="AlphaFoldDB" id="A0A520MP70"/>
<evidence type="ECO:0000256" key="7">
    <source>
        <dbReference type="HAMAP-Rule" id="MF_00639"/>
    </source>
</evidence>
<dbReference type="Proteomes" id="UP000315889">
    <property type="component" value="Unassembled WGS sequence"/>
</dbReference>
<reference evidence="11 12" key="1">
    <citation type="submission" date="2019-02" db="EMBL/GenBank/DDBJ databases">
        <title>Prokaryotic population dynamics and viral predation in marine succession experiment using metagenomics: the confinement effect.</title>
        <authorList>
            <person name="Haro-Moreno J.M."/>
            <person name="Rodriguez-Valera F."/>
            <person name="Lopez-Perez M."/>
        </authorList>
    </citation>
    <scope>NUCLEOTIDE SEQUENCE [LARGE SCALE GENOMIC DNA]</scope>
    <source>
        <strain evidence="11">MED-G170</strain>
    </source>
</reference>
<keyword evidence="7 8" id="KW-0132">Cell division</keyword>
<feature type="binding site" evidence="7">
    <location>
        <begin position="117"/>
        <end position="123"/>
    </location>
    <ligand>
        <name>ATP</name>
        <dbReference type="ChEBI" id="CHEBI:30616"/>
    </ligand>
</feature>
<comment type="function">
    <text evidence="7 8">Cell wall formation. Catalyzes the addition of glutamate to the nucleotide precursor UDP-N-acetylmuramoyl-L-alanine (UMA).</text>
</comment>
<dbReference type="PANTHER" id="PTHR43692">
    <property type="entry name" value="UDP-N-ACETYLMURAMOYLALANINE--D-GLUTAMATE LIGASE"/>
    <property type="match status" value="1"/>
</dbReference>
<dbReference type="InterPro" id="IPR004101">
    <property type="entry name" value="Mur_ligase_C"/>
</dbReference>